<evidence type="ECO:0000313" key="1">
    <source>
        <dbReference type="EMBL" id="CAG7699826.1"/>
    </source>
</evidence>
<keyword evidence="2" id="KW-1185">Reference proteome</keyword>
<evidence type="ECO:0000313" key="2">
    <source>
        <dbReference type="Proteomes" id="UP000708208"/>
    </source>
</evidence>
<dbReference type="AlphaFoldDB" id="A0A8J2JUB7"/>
<organism evidence="1 2">
    <name type="scientific">Allacma fusca</name>
    <dbReference type="NCBI Taxonomy" id="39272"/>
    <lineage>
        <taxon>Eukaryota</taxon>
        <taxon>Metazoa</taxon>
        <taxon>Ecdysozoa</taxon>
        <taxon>Arthropoda</taxon>
        <taxon>Hexapoda</taxon>
        <taxon>Collembola</taxon>
        <taxon>Symphypleona</taxon>
        <taxon>Sminthuridae</taxon>
        <taxon>Allacma</taxon>
    </lineage>
</organism>
<reference evidence="1" key="1">
    <citation type="submission" date="2021-06" db="EMBL/GenBank/DDBJ databases">
        <authorList>
            <person name="Hodson N. C."/>
            <person name="Mongue J. A."/>
            <person name="Jaron S. K."/>
        </authorList>
    </citation>
    <scope>NUCLEOTIDE SEQUENCE</scope>
</reference>
<dbReference type="Proteomes" id="UP000708208">
    <property type="component" value="Unassembled WGS sequence"/>
</dbReference>
<gene>
    <name evidence="1" type="ORF">AFUS01_LOCUS4197</name>
</gene>
<name>A0A8J2JUB7_9HEXA</name>
<sequence>CTLGLNSILALKNLTPLEFWVKSNQNKLIVVNAAVTQPIVLRTFPHMPVSGGLVLF</sequence>
<accession>A0A8J2JUB7</accession>
<protein>
    <submittedName>
        <fullName evidence="1">Uncharacterized protein</fullName>
    </submittedName>
</protein>
<feature type="non-terminal residue" evidence="1">
    <location>
        <position position="1"/>
    </location>
</feature>
<dbReference type="EMBL" id="CAJVCH010026061">
    <property type="protein sequence ID" value="CAG7699826.1"/>
    <property type="molecule type" value="Genomic_DNA"/>
</dbReference>
<proteinExistence type="predicted"/>
<comment type="caution">
    <text evidence="1">The sequence shown here is derived from an EMBL/GenBank/DDBJ whole genome shotgun (WGS) entry which is preliminary data.</text>
</comment>